<dbReference type="AlphaFoldDB" id="A0A4D7CB70"/>
<dbReference type="NCBIfam" id="TIGR00778">
    <property type="entry name" value="ahpD_dom"/>
    <property type="match status" value="1"/>
</dbReference>
<keyword evidence="3" id="KW-1185">Reference proteome</keyword>
<name>A0A4D7CB70_9SPHN</name>
<accession>A0A4D7CB70</accession>
<sequence>MQRIPSLSIETAPEGSKPLLEAVKKQLGMVPNLFGVFAQSPAVLNAYLSLSGALGAAKISAQLREQVALVVASANACDYCASAHTLLGKGAGVAADELAANLAGQSSDAKVQAALDFASAIVNSRGHVADADLAAVRAAGYGDDEVVELVAVTMVNILTNYFNHVAATVVDFPLVSTAKA</sequence>
<proteinExistence type="predicted"/>
<dbReference type="PANTHER" id="PTHR35446">
    <property type="entry name" value="SI:CH211-175M2.5"/>
    <property type="match status" value="1"/>
</dbReference>
<dbReference type="PANTHER" id="PTHR35446:SF3">
    <property type="entry name" value="CMD DOMAIN-CONTAINING PROTEIN"/>
    <property type="match status" value="1"/>
</dbReference>
<dbReference type="RefSeq" id="WP_222873868.1">
    <property type="nucleotide sequence ID" value="NZ_CP039704.1"/>
</dbReference>
<organism evidence="2 3">
    <name type="scientific">Hankyongella ginsenosidimutans</name>
    <dbReference type="NCBI Taxonomy" id="1763828"/>
    <lineage>
        <taxon>Bacteria</taxon>
        <taxon>Pseudomonadati</taxon>
        <taxon>Pseudomonadota</taxon>
        <taxon>Alphaproteobacteria</taxon>
        <taxon>Sphingomonadales</taxon>
        <taxon>Sphingomonadaceae</taxon>
        <taxon>Hankyongella</taxon>
    </lineage>
</organism>
<evidence type="ECO:0000259" key="1">
    <source>
        <dbReference type="Pfam" id="PF02627"/>
    </source>
</evidence>
<protein>
    <submittedName>
        <fullName evidence="2">Carboxymuconolactone decarboxylase family protein</fullName>
    </submittedName>
</protein>
<feature type="domain" description="Carboxymuconolactone decarboxylase-like" evidence="1">
    <location>
        <begin position="41"/>
        <end position="119"/>
    </location>
</feature>
<dbReference type="GO" id="GO:0051920">
    <property type="term" value="F:peroxiredoxin activity"/>
    <property type="evidence" value="ECO:0007669"/>
    <property type="project" value="InterPro"/>
</dbReference>
<evidence type="ECO:0000313" key="3">
    <source>
        <dbReference type="Proteomes" id="UP000298714"/>
    </source>
</evidence>
<dbReference type="Proteomes" id="UP000298714">
    <property type="component" value="Chromosome"/>
</dbReference>
<dbReference type="KEGG" id="hgn:E6W36_04060"/>
<dbReference type="InterPro" id="IPR004675">
    <property type="entry name" value="AhpD_core"/>
</dbReference>
<evidence type="ECO:0000313" key="2">
    <source>
        <dbReference type="EMBL" id="QCI79056.1"/>
    </source>
</evidence>
<dbReference type="Gene3D" id="1.20.1290.10">
    <property type="entry name" value="AhpD-like"/>
    <property type="match status" value="1"/>
</dbReference>
<dbReference type="InterPro" id="IPR003779">
    <property type="entry name" value="CMD-like"/>
</dbReference>
<reference evidence="3" key="1">
    <citation type="submission" date="2019-04" db="EMBL/GenBank/DDBJ databases">
        <title>Complete genome sequence of Sphingomonas sp. W1-2-3.</title>
        <authorList>
            <person name="Im W.T."/>
        </authorList>
    </citation>
    <scope>NUCLEOTIDE SEQUENCE [LARGE SCALE GENOMIC DNA]</scope>
    <source>
        <strain evidence="3">W1-2-3</strain>
    </source>
</reference>
<dbReference type="Pfam" id="PF02627">
    <property type="entry name" value="CMD"/>
    <property type="match status" value="1"/>
</dbReference>
<dbReference type="EMBL" id="CP039704">
    <property type="protein sequence ID" value="QCI79056.1"/>
    <property type="molecule type" value="Genomic_DNA"/>
</dbReference>
<gene>
    <name evidence="2" type="ORF">E6W36_04060</name>
</gene>
<dbReference type="SUPFAM" id="SSF69118">
    <property type="entry name" value="AhpD-like"/>
    <property type="match status" value="1"/>
</dbReference>
<dbReference type="InterPro" id="IPR029032">
    <property type="entry name" value="AhpD-like"/>
</dbReference>